<evidence type="ECO:0000313" key="2">
    <source>
        <dbReference type="EMBL" id="SCC68069.1"/>
    </source>
</evidence>
<dbReference type="PANTHER" id="PTHR33840">
    <property type="match status" value="1"/>
</dbReference>
<name>A0A1C4GIM6_9ENTR</name>
<evidence type="ECO:0000313" key="3">
    <source>
        <dbReference type="Proteomes" id="UP000198515"/>
    </source>
</evidence>
<reference evidence="3" key="1">
    <citation type="submission" date="2016-08" db="EMBL/GenBank/DDBJ databases">
        <authorList>
            <person name="Varghese N."/>
            <person name="Submissions Spin"/>
        </authorList>
    </citation>
    <scope>NUCLEOTIDE SEQUENCE [LARGE SCALE GENOMIC DNA]</scope>
    <source>
        <strain evidence="3">REICA_142</strain>
    </source>
</reference>
<gene>
    <name evidence="2" type="ORF">GA0061070_10727</name>
</gene>
<dbReference type="Proteomes" id="UP000198515">
    <property type="component" value="Unassembled WGS sequence"/>
</dbReference>
<keyword evidence="2" id="KW-0378">Hydrolase</keyword>
<dbReference type="AlphaFoldDB" id="A0A1C4GIM6"/>
<dbReference type="PANTHER" id="PTHR33840:SF1">
    <property type="entry name" value="TLE1 PHOSPHOLIPASE DOMAIN-CONTAINING PROTEIN"/>
    <property type="match status" value="1"/>
</dbReference>
<accession>A0A1C4GIM6</accession>
<dbReference type="Pfam" id="PF09994">
    <property type="entry name" value="T6SS_Tle1-like_cat"/>
    <property type="match status" value="1"/>
</dbReference>
<dbReference type="CDD" id="cd14744">
    <property type="entry name" value="PAAR_CT_2"/>
    <property type="match status" value="1"/>
</dbReference>
<protein>
    <submittedName>
        <fullName evidence="2">Uncharacterized alpha/beta hydrolase domain</fullName>
    </submittedName>
</protein>
<dbReference type="EMBL" id="FMBC01000072">
    <property type="protein sequence ID" value="SCC68069.1"/>
    <property type="molecule type" value="Genomic_DNA"/>
</dbReference>
<feature type="domain" description="T6SS Phospholipase effector Tle1-like catalytic" evidence="1">
    <location>
        <begin position="323"/>
        <end position="412"/>
    </location>
</feature>
<evidence type="ECO:0000259" key="1">
    <source>
        <dbReference type="Pfam" id="PF09994"/>
    </source>
</evidence>
<organism evidence="2 3">
    <name type="scientific">Kosakonia oryziphila</name>
    <dbReference type="NCBI Taxonomy" id="1005667"/>
    <lineage>
        <taxon>Bacteria</taxon>
        <taxon>Pseudomonadati</taxon>
        <taxon>Pseudomonadota</taxon>
        <taxon>Gammaproteobacteria</taxon>
        <taxon>Enterobacterales</taxon>
        <taxon>Enterobacteriaceae</taxon>
        <taxon>Kosakonia</taxon>
    </lineage>
</organism>
<dbReference type="InterPro" id="IPR018712">
    <property type="entry name" value="Tle1-like_cat"/>
</dbReference>
<dbReference type="GO" id="GO:0016787">
    <property type="term" value="F:hydrolase activity"/>
    <property type="evidence" value="ECO:0007669"/>
    <property type="project" value="UniProtKB-KW"/>
</dbReference>
<keyword evidence="3" id="KW-1185">Reference proteome</keyword>
<sequence length="620" mass="66660">MSIMRGCSVHGKNVGLHGDKTSSGAQCIAARPGMSVMGLLKLYIDDKTTPCPKCGEVGVIVDGDHRCSNSAAVAVDGAEIRCGCPQGTNFLIAPGTIPQLSEAKTRMAPVVSPEPEQHAQAAKKKKREITLTIGVFFDGTGNNAVNTQNMLKAYTAGHYNLNDPEAESILAKCARDDFGVSGSGAISYTGYYTNIHWLSTLYSRRFNEDNPNVQRAVYIDGIGTDAGKPDSKLGQGFGISDTGVVAKTDKAVSMLADSIQAALDAVSNKQTDGTFIIRSLQFDIFGFSRGAAAARHFANRIQSEDPAIISAIRQGVTGTAFNGSPSGKTRFIGIFDTVAAIGTPVNGLNPHSADTGDVKLTLRPGVAEKVFHITAANECRFNFALNSVKPAWPELALPGAHSDIGGGYLPVTKEHLFLTRPATETVPYSLPGEKTQTYRQAVAQLQTLDKSPCLAPLLRTNDISAETWHDDRLSPDRYGQMQKRSFAALTLRERTVRNDWSRVMLRVMLEAAQEAGVVFDPVDPANPNMALSDELSSLCDKALMMGKAARSGQMPPAFSQDELDVIAEKYIHCSANWNAIVVNTDGFIHGGASPSELIGFINRPDEQWKRSVYSMDGKKV</sequence>
<proteinExistence type="predicted"/>
<dbReference type="RefSeq" id="WP_208598200.1">
    <property type="nucleotide sequence ID" value="NZ_FMBC01000072.1"/>
</dbReference>